<dbReference type="Pfam" id="PF01596">
    <property type="entry name" value="Methyltransf_3"/>
    <property type="match status" value="1"/>
</dbReference>
<evidence type="ECO:0000256" key="1">
    <source>
        <dbReference type="ARBA" id="ARBA00022603"/>
    </source>
</evidence>
<dbReference type="InterPro" id="IPR050362">
    <property type="entry name" value="Cation-dep_OMT"/>
</dbReference>
<evidence type="ECO:0000256" key="2">
    <source>
        <dbReference type="ARBA" id="ARBA00022679"/>
    </source>
</evidence>
<accession>A0A427BBJ3</accession>
<comment type="caution">
    <text evidence="5">The sequence shown here is derived from an EMBL/GenBank/DDBJ whole genome shotgun (WGS) entry which is preliminary data.</text>
</comment>
<dbReference type="EMBL" id="AMZH03000047">
    <property type="protein sequence ID" value="RRT85881.1"/>
    <property type="molecule type" value="Genomic_DNA"/>
</dbReference>
<dbReference type="GO" id="GO:0008757">
    <property type="term" value="F:S-adenosylmethionine-dependent methyltransferase activity"/>
    <property type="evidence" value="ECO:0007669"/>
    <property type="project" value="TreeGrafter"/>
</dbReference>
<evidence type="ECO:0008006" key="7">
    <source>
        <dbReference type="Google" id="ProtNLM"/>
    </source>
</evidence>
<dbReference type="Gene3D" id="3.40.50.150">
    <property type="entry name" value="Vaccinia Virus protein VP39"/>
    <property type="match status" value="1"/>
</dbReference>
<dbReference type="SUPFAM" id="SSF53335">
    <property type="entry name" value="S-adenosyl-L-methionine-dependent methyltransferases"/>
    <property type="match status" value="1"/>
</dbReference>
<dbReference type="InterPro" id="IPR029063">
    <property type="entry name" value="SAM-dependent_MTases_sf"/>
</dbReference>
<dbReference type="InterPro" id="IPR002935">
    <property type="entry name" value="SAM_O-MeTrfase"/>
</dbReference>
<dbReference type="PROSITE" id="PS51682">
    <property type="entry name" value="SAM_OMT_I"/>
    <property type="match status" value="1"/>
</dbReference>
<evidence type="ECO:0000256" key="4">
    <source>
        <dbReference type="ARBA" id="ARBA00023453"/>
    </source>
</evidence>
<keyword evidence="2" id="KW-0808">Transferase</keyword>
<sequence>MLFQLTSAKKTMEIDVYTGYSSPLPLPFPTTARHVYPSPQSSAFASILVGDMLMDQILAMDTNQGYYEVGLSTVQKAGVAHKIDFRESLALLVLDQLLQDETYHGSLDFIFVAVDKENYVNYHRRLLNLVKVGGLIAYERPGGGPA</sequence>
<comment type="similarity">
    <text evidence="4">Belongs to the class I-like SAM-binding methyltransferase superfamily. Cation-dependent O-methyltransferase family.</text>
</comment>
<evidence type="ECO:0000313" key="6">
    <source>
        <dbReference type="Proteomes" id="UP000287651"/>
    </source>
</evidence>
<dbReference type="GO" id="GO:0032259">
    <property type="term" value="P:methylation"/>
    <property type="evidence" value="ECO:0007669"/>
    <property type="project" value="UniProtKB-KW"/>
</dbReference>
<evidence type="ECO:0000256" key="3">
    <source>
        <dbReference type="ARBA" id="ARBA00022691"/>
    </source>
</evidence>
<dbReference type="PANTHER" id="PTHR10509:SF81">
    <property type="entry name" value="CAFFEOYL-COA O-METHYLTRANSFERASE 1"/>
    <property type="match status" value="1"/>
</dbReference>
<dbReference type="GO" id="GO:0008171">
    <property type="term" value="F:O-methyltransferase activity"/>
    <property type="evidence" value="ECO:0007669"/>
    <property type="project" value="InterPro"/>
</dbReference>
<name>A0A427BBJ3_ENSVE</name>
<dbReference type="Proteomes" id="UP000287651">
    <property type="component" value="Unassembled WGS sequence"/>
</dbReference>
<organism evidence="5 6">
    <name type="scientific">Ensete ventricosum</name>
    <name type="common">Abyssinian banana</name>
    <name type="synonym">Musa ensete</name>
    <dbReference type="NCBI Taxonomy" id="4639"/>
    <lineage>
        <taxon>Eukaryota</taxon>
        <taxon>Viridiplantae</taxon>
        <taxon>Streptophyta</taxon>
        <taxon>Embryophyta</taxon>
        <taxon>Tracheophyta</taxon>
        <taxon>Spermatophyta</taxon>
        <taxon>Magnoliopsida</taxon>
        <taxon>Liliopsida</taxon>
        <taxon>Zingiberales</taxon>
        <taxon>Musaceae</taxon>
        <taxon>Ensete</taxon>
    </lineage>
</organism>
<dbReference type="PANTHER" id="PTHR10509">
    <property type="entry name" value="O-METHYLTRANSFERASE-RELATED"/>
    <property type="match status" value="1"/>
</dbReference>
<keyword evidence="1" id="KW-0489">Methyltransferase</keyword>
<gene>
    <name evidence="5" type="ORF">B296_00005809</name>
</gene>
<evidence type="ECO:0000313" key="5">
    <source>
        <dbReference type="EMBL" id="RRT85881.1"/>
    </source>
</evidence>
<keyword evidence="3" id="KW-0949">S-adenosyl-L-methionine</keyword>
<reference evidence="5 6" key="1">
    <citation type="journal article" date="2014" name="Agronomy (Basel)">
        <title>A Draft Genome Sequence for Ensete ventricosum, the Drought-Tolerant Tree Against Hunger.</title>
        <authorList>
            <person name="Harrison J."/>
            <person name="Moore K.A."/>
            <person name="Paszkiewicz K."/>
            <person name="Jones T."/>
            <person name="Grant M."/>
            <person name="Ambacheew D."/>
            <person name="Muzemil S."/>
            <person name="Studholme D.J."/>
        </authorList>
    </citation>
    <scope>NUCLEOTIDE SEQUENCE [LARGE SCALE GENOMIC DNA]</scope>
</reference>
<proteinExistence type="inferred from homology"/>
<protein>
    <recommendedName>
        <fullName evidence="7">Caffeoyl-CoA O-methyltransferase</fullName>
    </recommendedName>
</protein>
<dbReference type="AlphaFoldDB" id="A0A427BBJ3"/>